<evidence type="ECO:0000313" key="3">
    <source>
        <dbReference type="Proteomes" id="UP000324629"/>
    </source>
</evidence>
<proteinExistence type="predicted"/>
<feature type="transmembrane region" description="Helical" evidence="1">
    <location>
        <begin position="13"/>
        <end position="35"/>
    </location>
</feature>
<sequence>MQWNSLEQPISTGLLPVAVLVTFWDCVAGLFRLLVRSGLPEEQQRRSERSSTVTTKTTESIKGVNQPLLDFVSMFLIFQRWSNWPERLAIAKPLNSKLLCQTGLDFKLNTSGRVDSSLTDNSDKCYCIS</sequence>
<reference evidence="2 3" key="1">
    <citation type="journal article" date="2019" name="Gigascience">
        <title>Whole-genome sequence of the oriental lung fluke Paragonimus westermani.</title>
        <authorList>
            <person name="Oey H."/>
            <person name="Zakrzewski M."/>
            <person name="Narain K."/>
            <person name="Devi K.R."/>
            <person name="Agatsuma T."/>
            <person name="Nawaratna S."/>
            <person name="Gobert G.N."/>
            <person name="Jones M.K."/>
            <person name="Ragan M.A."/>
            <person name="McManus D.P."/>
            <person name="Krause L."/>
        </authorList>
    </citation>
    <scope>NUCLEOTIDE SEQUENCE [LARGE SCALE GENOMIC DNA]</scope>
    <source>
        <strain evidence="2 3">IND2009</strain>
    </source>
</reference>
<keyword evidence="3" id="KW-1185">Reference proteome</keyword>
<protein>
    <submittedName>
        <fullName evidence="2">Uncharacterized protein</fullName>
    </submittedName>
</protein>
<comment type="caution">
    <text evidence="2">The sequence shown here is derived from an EMBL/GenBank/DDBJ whole genome shotgun (WGS) entry which is preliminary data.</text>
</comment>
<evidence type="ECO:0000256" key="1">
    <source>
        <dbReference type="SAM" id="Phobius"/>
    </source>
</evidence>
<dbReference type="AlphaFoldDB" id="A0A5J4N9V3"/>
<keyword evidence="1" id="KW-1133">Transmembrane helix</keyword>
<gene>
    <name evidence="2" type="ORF">DEA37_0004314</name>
</gene>
<dbReference type="EMBL" id="QNGE01005166">
    <property type="protein sequence ID" value="KAA3672237.1"/>
    <property type="molecule type" value="Genomic_DNA"/>
</dbReference>
<evidence type="ECO:0000313" key="2">
    <source>
        <dbReference type="EMBL" id="KAA3672237.1"/>
    </source>
</evidence>
<dbReference type="Proteomes" id="UP000324629">
    <property type="component" value="Unassembled WGS sequence"/>
</dbReference>
<keyword evidence="1" id="KW-0472">Membrane</keyword>
<name>A0A5J4N9V3_9TREM</name>
<keyword evidence="1" id="KW-0812">Transmembrane</keyword>
<accession>A0A5J4N9V3</accession>
<organism evidence="2 3">
    <name type="scientific">Paragonimus westermani</name>
    <dbReference type="NCBI Taxonomy" id="34504"/>
    <lineage>
        <taxon>Eukaryota</taxon>
        <taxon>Metazoa</taxon>
        <taxon>Spiralia</taxon>
        <taxon>Lophotrochozoa</taxon>
        <taxon>Platyhelminthes</taxon>
        <taxon>Trematoda</taxon>
        <taxon>Digenea</taxon>
        <taxon>Plagiorchiida</taxon>
        <taxon>Troglotremata</taxon>
        <taxon>Troglotrematidae</taxon>
        <taxon>Paragonimus</taxon>
    </lineage>
</organism>